<evidence type="ECO:0000256" key="3">
    <source>
        <dbReference type="SAM" id="SignalP"/>
    </source>
</evidence>
<sequence length="344" mass="36448">MILSRSARTAVMVLTAVLAAPLAPTPAVADPSPSPAGKLTWTVQPATESGPDGRRWVERTLDPGQVVTEHMAVRNLGKIPAVFVLSAADGYLTDKGRFNMLPADQPSKDGGTWIAVQPQITVGANETKVVPFTITVPRDAAPGDHPAGIAASVLSSNGTVQVESRVGFRVMLRASGSVQAALAARGLTARYERSWNPLRPGAVHVTYTLVNTGNVRVDARAGASVAELFGAHRRDAGVETGELLPGGGREADTRIGGVWGLVRVRTTVVLTPSVLGDAGAGTRASPATAEVTAWIVPWTQLFVLVVLVALFFVQRTLRRTRRRRLTRLLDEARREGRASALAVK</sequence>
<keyword evidence="2" id="KW-1133">Transmembrane helix</keyword>
<proteinExistence type="predicted"/>
<protein>
    <submittedName>
        <fullName evidence="4">DUF916 domain-containing protein</fullName>
    </submittedName>
</protein>
<feature type="signal peptide" evidence="3">
    <location>
        <begin position="1"/>
        <end position="29"/>
    </location>
</feature>
<evidence type="ECO:0000256" key="1">
    <source>
        <dbReference type="SAM" id="MobiDB-lite"/>
    </source>
</evidence>
<dbReference type="Proteomes" id="UP001501470">
    <property type="component" value="Unassembled WGS sequence"/>
</dbReference>
<feature type="chain" id="PRO_5047198731" evidence="3">
    <location>
        <begin position="30"/>
        <end position="344"/>
    </location>
</feature>
<evidence type="ECO:0000256" key="2">
    <source>
        <dbReference type="SAM" id="Phobius"/>
    </source>
</evidence>
<name>A0ABN2CLY5_9ACTN</name>
<gene>
    <name evidence="4" type="ORF">GCM10009827_094770</name>
</gene>
<keyword evidence="3" id="KW-0732">Signal</keyword>
<evidence type="ECO:0000313" key="5">
    <source>
        <dbReference type="Proteomes" id="UP001501470"/>
    </source>
</evidence>
<feature type="region of interest" description="Disordered" evidence="1">
    <location>
        <begin position="24"/>
        <end position="53"/>
    </location>
</feature>
<comment type="caution">
    <text evidence="4">The sequence shown here is derived from an EMBL/GenBank/DDBJ whole genome shotgun (WGS) entry which is preliminary data.</text>
</comment>
<accession>A0ABN2CLY5</accession>
<reference evidence="4 5" key="1">
    <citation type="journal article" date="2019" name="Int. J. Syst. Evol. Microbiol.">
        <title>The Global Catalogue of Microorganisms (GCM) 10K type strain sequencing project: providing services to taxonomists for standard genome sequencing and annotation.</title>
        <authorList>
            <consortium name="The Broad Institute Genomics Platform"/>
            <consortium name="The Broad Institute Genome Sequencing Center for Infectious Disease"/>
            <person name="Wu L."/>
            <person name="Ma J."/>
        </authorList>
    </citation>
    <scope>NUCLEOTIDE SEQUENCE [LARGE SCALE GENOMIC DNA]</scope>
    <source>
        <strain evidence="4 5">JCM 15933</strain>
    </source>
</reference>
<dbReference type="EMBL" id="BAAAQD010000027">
    <property type="protein sequence ID" value="GAA1558805.1"/>
    <property type="molecule type" value="Genomic_DNA"/>
</dbReference>
<keyword evidence="5" id="KW-1185">Reference proteome</keyword>
<organism evidence="4 5">
    <name type="scientific">Dactylosporangium maewongense</name>
    <dbReference type="NCBI Taxonomy" id="634393"/>
    <lineage>
        <taxon>Bacteria</taxon>
        <taxon>Bacillati</taxon>
        <taxon>Actinomycetota</taxon>
        <taxon>Actinomycetes</taxon>
        <taxon>Micromonosporales</taxon>
        <taxon>Micromonosporaceae</taxon>
        <taxon>Dactylosporangium</taxon>
    </lineage>
</organism>
<keyword evidence="2" id="KW-0472">Membrane</keyword>
<keyword evidence="2" id="KW-0812">Transmembrane</keyword>
<dbReference type="RefSeq" id="WP_344511317.1">
    <property type="nucleotide sequence ID" value="NZ_BAAAQD010000027.1"/>
</dbReference>
<feature type="transmembrane region" description="Helical" evidence="2">
    <location>
        <begin position="291"/>
        <end position="313"/>
    </location>
</feature>
<evidence type="ECO:0000313" key="4">
    <source>
        <dbReference type="EMBL" id="GAA1558805.1"/>
    </source>
</evidence>